<evidence type="ECO:0000256" key="2">
    <source>
        <dbReference type="ARBA" id="ARBA00022771"/>
    </source>
</evidence>
<reference evidence="6" key="1">
    <citation type="journal article" date="2014" name="Proc. Natl. Acad. Sci. U.S.A.">
        <title>Extensive sampling of basidiomycete genomes demonstrates inadequacy of the white-rot/brown-rot paradigm for wood decay fungi.</title>
        <authorList>
            <person name="Riley R."/>
            <person name="Salamov A.A."/>
            <person name="Brown D.W."/>
            <person name="Nagy L.G."/>
            <person name="Floudas D."/>
            <person name="Held B.W."/>
            <person name="Levasseur A."/>
            <person name="Lombard V."/>
            <person name="Morin E."/>
            <person name="Otillar R."/>
            <person name="Lindquist E.A."/>
            <person name="Sun H."/>
            <person name="LaButti K.M."/>
            <person name="Schmutz J."/>
            <person name="Jabbour D."/>
            <person name="Luo H."/>
            <person name="Baker S.E."/>
            <person name="Pisabarro A.G."/>
            <person name="Walton J.D."/>
            <person name="Blanchette R.A."/>
            <person name="Henrissat B."/>
            <person name="Martin F."/>
            <person name="Cullen D."/>
            <person name="Hibbett D.S."/>
            <person name="Grigoriev I.V."/>
        </authorList>
    </citation>
    <scope>NUCLEOTIDE SEQUENCE [LARGE SCALE GENOMIC DNA]</scope>
    <source>
        <strain evidence="6">MUCL 33604</strain>
    </source>
</reference>
<organism evidence="5 6">
    <name type="scientific">Jaapia argillacea MUCL 33604</name>
    <dbReference type="NCBI Taxonomy" id="933084"/>
    <lineage>
        <taxon>Eukaryota</taxon>
        <taxon>Fungi</taxon>
        <taxon>Dikarya</taxon>
        <taxon>Basidiomycota</taxon>
        <taxon>Agaricomycotina</taxon>
        <taxon>Agaricomycetes</taxon>
        <taxon>Agaricomycetidae</taxon>
        <taxon>Jaapiales</taxon>
        <taxon>Jaapiaceae</taxon>
        <taxon>Jaapia</taxon>
    </lineage>
</organism>
<keyword evidence="2" id="KW-0863">Zinc-finger</keyword>
<feature type="non-terminal residue" evidence="5">
    <location>
        <position position="69"/>
    </location>
</feature>
<dbReference type="HOGENOM" id="CLU_2782796_0_0_1"/>
<dbReference type="AlphaFoldDB" id="A0A067PCE8"/>
<dbReference type="OrthoDB" id="3268385at2759"/>
<dbReference type="InterPro" id="IPR002893">
    <property type="entry name" value="Znf_MYND"/>
</dbReference>
<keyword evidence="6" id="KW-1185">Reference proteome</keyword>
<evidence type="ECO:0000313" key="5">
    <source>
        <dbReference type="EMBL" id="KDQ51485.1"/>
    </source>
</evidence>
<sequence length="69" mass="7908">MNVIHVKERRISGFVLTAGCAERIYCSKECQTKDWKEHKPTCKPHRVDIASLYPVLASLQDCYRSQGDP</sequence>
<dbReference type="EMBL" id="KL197748">
    <property type="protein sequence ID" value="KDQ51485.1"/>
    <property type="molecule type" value="Genomic_DNA"/>
</dbReference>
<dbReference type="SUPFAM" id="SSF144232">
    <property type="entry name" value="HIT/MYND zinc finger-like"/>
    <property type="match status" value="1"/>
</dbReference>
<accession>A0A067PCE8</accession>
<proteinExistence type="predicted"/>
<keyword evidence="1" id="KW-0479">Metal-binding</keyword>
<evidence type="ECO:0000313" key="6">
    <source>
        <dbReference type="Proteomes" id="UP000027265"/>
    </source>
</evidence>
<feature type="domain" description="MYND-type" evidence="4">
    <location>
        <begin position="18"/>
        <end position="42"/>
    </location>
</feature>
<dbReference type="Proteomes" id="UP000027265">
    <property type="component" value="Unassembled WGS sequence"/>
</dbReference>
<name>A0A067PCE8_9AGAM</name>
<dbReference type="Pfam" id="PF01753">
    <property type="entry name" value="zf-MYND"/>
    <property type="match status" value="1"/>
</dbReference>
<dbReference type="InParanoid" id="A0A067PCE8"/>
<protein>
    <recommendedName>
        <fullName evidence="4">MYND-type domain-containing protein</fullName>
    </recommendedName>
</protein>
<gene>
    <name evidence="5" type="ORF">JAAARDRAFT_211088</name>
</gene>
<evidence type="ECO:0000256" key="3">
    <source>
        <dbReference type="ARBA" id="ARBA00022833"/>
    </source>
</evidence>
<keyword evidence="3" id="KW-0862">Zinc</keyword>
<evidence type="ECO:0000256" key="1">
    <source>
        <dbReference type="ARBA" id="ARBA00022723"/>
    </source>
</evidence>
<dbReference type="GO" id="GO:0008270">
    <property type="term" value="F:zinc ion binding"/>
    <property type="evidence" value="ECO:0007669"/>
    <property type="project" value="UniProtKB-KW"/>
</dbReference>
<evidence type="ECO:0000259" key="4">
    <source>
        <dbReference type="Pfam" id="PF01753"/>
    </source>
</evidence>
<dbReference type="Gene3D" id="6.10.140.2220">
    <property type="match status" value="1"/>
</dbReference>